<dbReference type="AlphaFoldDB" id="A0AAD9SLR7"/>
<keyword evidence="2" id="KW-1185">Reference proteome</keyword>
<organism evidence="1 2">
    <name type="scientific">Phomopsis amygdali</name>
    <name type="common">Fusicoccum amygdali</name>
    <dbReference type="NCBI Taxonomy" id="1214568"/>
    <lineage>
        <taxon>Eukaryota</taxon>
        <taxon>Fungi</taxon>
        <taxon>Dikarya</taxon>
        <taxon>Ascomycota</taxon>
        <taxon>Pezizomycotina</taxon>
        <taxon>Sordariomycetes</taxon>
        <taxon>Sordariomycetidae</taxon>
        <taxon>Diaporthales</taxon>
        <taxon>Diaporthaceae</taxon>
        <taxon>Diaporthe</taxon>
    </lineage>
</organism>
<accession>A0AAD9SLR7</accession>
<evidence type="ECO:0000313" key="2">
    <source>
        <dbReference type="Proteomes" id="UP001265746"/>
    </source>
</evidence>
<protein>
    <submittedName>
        <fullName evidence="1">Uncharacterized protein</fullName>
    </submittedName>
</protein>
<dbReference type="EMBL" id="JAUJFL010000002">
    <property type="protein sequence ID" value="KAK2610152.1"/>
    <property type="molecule type" value="Genomic_DNA"/>
</dbReference>
<sequence>MQSIVTILEDGKDDHSMDQDQEKDILGSWTSGTLCASDNDEIPLLTMWDAPKHKGWSTEETIYCIDDSWWQQSLPHEDDCDDYAALSWFKEEEQTENTFRSLVPFQPLTATAGRNPAYCQQMCGRLSATREGVLFFPSSARKRQTQRTVYETPVSANAFGEEALERLNKAKRYMSYSKTGVPRFLFRGFHPKSGGGKDCRLNGMGGVIPHGFLGGKEPTSMWDIPNLSDMVSKHLGFSSSITSDFSSWTHVLDTALGFAEHEHGSMIAVLDTTSMADHVWFSRDLFESGLADQWFADEYLVYGPVSGLKYHCVSPQTLYDSTKISDITCGYIFAFDEDLSQTLVERRAVEAAREIAAVLQPSSTSTESLVILTAKFVGHRVAENCNKKTMHRVDIEMFLYYTRDYIQALAMRTGVDAISLVDDSMDTSDWRGLVFEVQLLQALENAVHALALEVRAAFSRVFASTYQDRLEDVANEMGNSD</sequence>
<proteinExistence type="predicted"/>
<dbReference type="Proteomes" id="UP001265746">
    <property type="component" value="Unassembled WGS sequence"/>
</dbReference>
<comment type="caution">
    <text evidence="1">The sequence shown here is derived from an EMBL/GenBank/DDBJ whole genome shotgun (WGS) entry which is preliminary data.</text>
</comment>
<name>A0AAD9SLR7_PHOAM</name>
<reference evidence="1" key="1">
    <citation type="submission" date="2023-06" db="EMBL/GenBank/DDBJ databases">
        <authorList>
            <person name="Noh H."/>
        </authorList>
    </citation>
    <scope>NUCLEOTIDE SEQUENCE</scope>
    <source>
        <strain evidence="1">DUCC20226</strain>
    </source>
</reference>
<gene>
    <name evidence="1" type="ORF">N8I77_003605</name>
</gene>
<evidence type="ECO:0000313" key="1">
    <source>
        <dbReference type="EMBL" id="KAK2610152.1"/>
    </source>
</evidence>